<dbReference type="STRING" id="1086013.SAMN05421774_10299"/>
<accession>A0A1N7LQB7</accession>
<dbReference type="InterPro" id="IPR011739">
    <property type="entry name" value="GTA_rcc01693"/>
</dbReference>
<gene>
    <name evidence="1" type="ORF">SAMN05421774_10299</name>
</gene>
<sequence length="74" mass="7911">MRRIDWAGLMRVGLGRREAGGLGLTPAEFWRLSPVELRIMLGIGEAEVPVGRARLEALMAAFPDGRTGGGDGGY</sequence>
<reference evidence="1 2" key="1">
    <citation type="submission" date="2017-01" db="EMBL/GenBank/DDBJ databases">
        <authorList>
            <person name="Mah S.A."/>
            <person name="Swanson W.J."/>
            <person name="Moy G.W."/>
            <person name="Vacquier V.D."/>
        </authorList>
    </citation>
    <scope>NUCLEOTIDE SEQUENCE [LARGE SCALE GENOMIC DNA]</scope>
    <source>
        <strain evidence="1 2">DSM 26375</strain>
    </source>
</reference>
<evidence type="ECO:0000313" key="1">
    <source>
        <dbReference type="EMBL" id="SIS76036.1"/>
    </source>
</evidence>
<dbReference type="OrthoDB" id="7582980at2"/>
<dbReference type="EMBL" id="FTOT01000002">
    <property type="protein sequence ID" value="SIS76036.1"/>
    <property type="molecule type" value="Genomic_DNA"/>
</dbReference>
<dbReference type="AlphaFoldDB" id="A0A1N7LQB7"/>
<dbReference type="NCBIfam" id="TIGR02216">
    <property type="entry name" value="phage_TIGR02216"/>
    <property type="match status" value="1"/>
</dbReference>
<dbReference type="InterPro" id="IPR019056">
    <property type="entry name" value="Phage_TAC_6"/>
</dbReference>
<dbReference type="Proteomes" id="UP000186141">
    <property type="component" value="Unassembled WGS sequence"/>
</dbReference>
<protein>
    <recommendedName>
        <fullName evidence="3">Phage tail assembly chaperone protein, TAC</fullName>
    </recommendedName>
</protein>
<organism evidence="1 2">
    <name type="scientific">Gemmobacter megaterium</name>
    <dbReference type="NCBI Taxonomy" id="1086013"/>
    <lineage>
        <taxon>Bacteria</taxon>
        <taxon>Pseudomonadati</taxon>
        <taxon>Pseudomonadota</taxon>
        <taxon>Alphaproteobacteria</taxon>
        <taxon>Rhodobacterales</taxon>
        <taxon>Paracoccaceae</taxon>
        <taxon>Gemmobacter</taxon>
    </lineage>
</organism>
<name>A0A1N7LQB7_9RHOB</name>
<dbReference type="RefSeq" id="WP_076529323.1">
    <property type="nucleotide sequence ID" value="NZ_BMEH01000002.1"/>
</dbReference>
<dbReference type="Pfam" id="PF09550">
    <property type="entry name" value="Phage_TAC_6"/>
    <property type="match status" value="1"/>
</dbReference>
<evidence type="ECO:0000313" key="2">
    <source>
        <dbReference type="Proteomes" id="UP000186141"/>
    </source>
</evidence>
<proteinExistence type="predicted"/>
<evidence type="ECO:0008006" key="3">
    <source>
        <dbReference type="Google" id="ProtNLM"/>
    </source>
</evidence>
<keyword evidence="2" id="KW-1185">Reference proteome</keyword>